<reference evidence="2 3" key="1">
    <citation type="submission" date="2019-03" db="EMBL/GenBank/DDBJ databases">
        <title>Genomic Encyclopedia of Type Strains, Phase IV (KMG-V): Genome sequencing to study the core and pangenomes of soil and plant-associated prokaryotes.</title>
        <authorList>
            <person name="Whitman W."/>
        </authorList>
    </citation>
    <scope>NUCLEOTIDE SEQUENCE [LARGE SCALE GENOMIC DNA]</scope>
    <source>
        <strain evidence="2 3">Hc14</strain>
    </source>
</reference>
<evidence type="ECO:0000259" key="1">
    <source>
        <dbReference type="Pfam" id="PF14082"/>
    </source>
</evidence>
<dbReference type="EMBL" id="SMBH01000005">
    <property type="protein sequence ID" value="TCU16387.1"/>
    <property type="molecule type" value="Genomic_DNA"/>
</dbReference>
<dbReference type="AlphaFoldDB" id="A0A4R3Q7E2"/>
<dbReference type="Pfam" id="PF14082">
    <property type="entry name" value="SduA_C"/>
    <property type="match status" value="1"/>
</dbReference>
<feature type="domain" description="Shedu protein SduA C-terminal" evidence="1">
    <location>
        <begin position="177"/>
        <end position="287"/>
    </location>
</feature>
<dbReference type="InterPro" id="IPR025359">
    <property type="entry name" value="SduA_C"/>
</dbReference>
<organism evidence="2 3">
    <name type="scientific">Rhizobium sullae</name>
    <name type="common">Rhizobium hedysari</name>
    <dbReference type="NCBI Taxonomy" id="50338"/>
    <lineage>
        <taxon>Bacteria</taxon>
        <taxon>Pseudomonadati</taxon>
        <taxon>Pseudomonadota</taxon>
        <taxon>Alphaproteobacteria</taxon>
        <taxon>Hyphomicrobiales</taxon>
        <taxon>Rhizobiaceae</taxon>
        <taxon>Rhizobium/Agrobacterium group</taxon>
        <taxon>Rhizobium</taxon>
    </lineage>
</organism>
<sequence>MATFGPRFGLGLDRKFSFMLHAIGSVKGVTNLRLTDKRDLDVAVTDNGTTYEMGYRLFDQLRRDANRFDGRAQVSSRKKKIQLACSNLLTRLDSETFPLSLFDRSPDDIADAIGGTMINKKLSEKDRAAVAGLAASAVRTSIKSQRIGLVKLHDEIKLASLDELIDHMEVGFPRKWTELQWQKLFETNPFIHDMAFNVPVLLVQRQAHVGGKVLNGSGEKIADFLFTNKLTDSIAVLEIKTPGMELIGKKEYRGSVYAPSADLIGGVAQTLDQIERLHSNIYQLQAHNRQHRLEAYGIKGVI</sequence>
<proteinExistence type="predicted"/>
<accession>A0A4R3Q7E2</accession>
<evidence type="ECO:0000313" key="3">
    <source>
        <dbReference type="Proteomes" id="UP000294576"/>
    </source>
</evidence>
<evidence type="ECO:0000313" key="2">
    <source>
        <dbReference type="EMBL" id="TCU16387.1"/>
    </source>
</evidence>
<dbReference type="RefSeq" id="WP_132562148.1">
    <property type="nucleotide sequence ID" value="NZ_SMBH01000005.1"/>
</dbReference>
<protein>
    <submittedName>
        <fullName evidence="2">Uncharacterized protein DUF4263</fullName>
    </submittedName>
</protein>
<dbReference type="Proteomes" id="UP000294576">
    <property type="component" value="Unassembled WGS sequence"/>
</dbReference>
<name>A0A4R3Q7E2_RHISU</name>
<comment type="caution">
    <text evidence="2">The sequence shown here is derived from an EMBL/GenBank/DDBJ whole genome shotgun (WGS) entry which is preliminary data.</text>
</comment>
<gene>
    <name evidence="2" type="ORF">EV132_105139</name>
</gene>